<reference evidence="1" key="3">
    <citation type="submission" date="2022-06" db="UniProtKB">
        <authorList>
            <consortium name="EnsemblPlants"/>
        </authorList>
    </citation>
    <scope>IDENTIFICATION</scope>
</reference>
<accession>A0A8R7NYL9</accession>
<dbReference type="InterPro" id="IPR027417">
    <property type="entry name" value="P-loop_NTPase"/>
</dbReference>
<reference evidence="1" key="2">
    <citation type="submission" date="2018-03" db="EMBL/GenBank/DDBJ databases">
        <title>The Triticum urartu genome reveals the dynamic nature of wheat genome evolution.</title>
        <authorList>
            <person name="Ling H."/>
            <person name="Ma B."/>
            <person name="Shi X."/>
            <person name="Liu H."/>
            <person name="Dong L."/>
            <person name="Sun H."/>
            <person name="Cao Y."/>
            <person name="Gao Q."/>
            <person name="Zheng S."/>
            <person name="Li Y."/>
            <person name="Yu Y."/>
            <person name="Du H."/>
            <person name="Qi M."/>
            <person name="Li Y."/>
            <person name="Yu H."/>
            <person name="Cui Y."/>
            <person name="Wang N."/>
            <person name="Chen C."/>
            <person name="Wu H."/>
            <person name="Zhao Y."/>
            <person name="Zhang J."/>
            <person name="Li Y."/>
            <person name="Zhou W."/>
            <person name="Zhang B."/>
            <person name="Hu W."/>
            <person name="Eijk M."/>
            <person name="Tang J."/>
            <person name="Witsenboer H."/>
            <person name="Zhao S."/>
            <person name="Li Z."/>
            <person name="Zhang A."/>
            <person name="Wang D."/>
            <person name="Liang C."/>
        </authorList>
    </citation>
    <scope>NUCLEOTIDE SEQUENCE [LARGE SCALE GENOMIC DNA]</scope>
    <source>
        <strain evidence="1">cv. G1812</strain>
    </source>
</reference>
<dbReference type="Gramene" id="TuG1812G0100000580.01.T01">
    <property type="protein sequence ID" value="TuG1812G0100000580.01.T01"/>
    <property type="gene ID" value="TuG1812G0100000580.01"/>
</dbReference>
<dbReference type="AlphaFoldDB" id="A0A8R7NYL9"/>
<protein>
    <submittedName>
        <fullName evidence="1">Uncharacterized protein</fullName>
    </submittedName>
</protein>
<organism evidence="1 2">
    <name type="scientific">Triticum urartu</name>
    <name type="common">Red wild einkorn</name>
    <name type="synonym">Crithodium urartu</name>
    <dbReference type="NCBI Taxonomy" id="4572"/>
    <lineage>
        <taxon>Eukaryota</taxon>
        <taxon>Viridiplantae</taxon>
        <taxon>Streptophyta</taxon>
        <taxon>Embryophyta</taxon>
        <taxon>Tracheophyta</taxon>
        <taxon>Spermatophyta</taxon>
        <taxon>Magnoliopsida</taxon>
        <taxon>Liliopsida</taxon>
        <taxon>Poales</taxon>
        <taxon>Poaceae</taxon>
        <taxon>BOP clade</taxon>
        <taxon>Pooideae</taxon>
        <taxon>Triticodae</taxon>
        <taxon>Triticeae</taxon>
        <taxon>Triticinae</taxon>
        <taxon>Triticum</taxon>
    </lineage>
</organism>
<evidence type="ECO:0000313" key="1">
    <source>
        <dbReference type="EnsemblPlants" id="TuG1812G0100000580.01.T01"/>
    </source>
</evidence>
<dbReference type="EnsemblPlants" id="TuG1812G0100000580.01.T01">
    <property type="protein sequence ID" value="TuG1812G0100000580.01.T01"/>
    <property type="gene ID" value="TuG1812G0100000580.01"/>
</dbReference>
<proteinExistence type="predicted"/>
<dbReference type="Gene3D" id="3.40.50.300">
    <property type="entry name" value="P-loop containing nucleotide triphosphate hydrolases"/>
    <property type="match status" value="1"/>
</dbReference>
<reference evidence="2" key="1">
    <citation type="journal article" date="2013" name="Nature">
        <title>Draft genome of the wheat A-genome progenitor Triticum urartu.</title>
        <authorList>
            <person name="Ling H.Q."/>
            <person name="Zhao S."/>
            <person name="Liu D."/>
            <person name="Wang J."/>
            <person name="Sun H."/>
            <person name="Zhang C."/>
            <person name="Fan H."/>
            <person name="Li D."/>
            <person name="Dong L."/>
            <person name="Tao Y."/>
            <person name="Gao C."/>
            <person name="Wu H."/>
            <person name="Li Y."/>
            <person name="Cui Y."/>
            <person name="Guo X."/>
            <person name="Zheng S."/>
            <person name="Wang B."/>
            <person name="Yu K."/>
            <person name="Liang Q."/>
            <person name="Yang W."/>
            <person name="Lou X."/>
            <person name="Chen J."/>
            <person name="Feng M."/>
            <person name="Jian J."/>
            <person name="Zhang X."/>
            <person name="Luo G."/>
            <person name="Jiang Y."/>
            <person name="Liu J."/>
            <person name="Wang Z."/>
            <person name="Sha Y."/>
            <person name="Zhang B."/>
            <person name="Wu H."/>
            <person name="Tang D."/>
            <person name="Shen Q."/>
            <person name="Xue P."/>
            <person name="Zou S."/>
            <person name="Wang X."/>
            <person name="Liu X."/>
            <person name="Wang F."/>
            <person name="Yang Y."/>
            <person name="An X."/>
            <person name="Dong Z."/>
            <person name="Zhang K."/>
            <person name="Zhang X."/>
            <person name="Luo M.C."/>
            <person name="Dvorak J."/>
            <person name="Tong Y."/>
            <person name="Wang J."/>
            <person name="Yang H."/>
            <person name="Li Z."/>
            <person name="Wang D."/>
            <person name="Zhang A."/>
            <person name="Wang J."/>
        </authorList>
    </citation>
    <scope>NUCLEOTIDE SEQUENCE</scope>
    <source>
        <strain evidence="2">cv. G1812</strain>
    </source>
</reference>
<dbReference type="Proteomes" id="UP000015106">
    <property type="component" value="Chromosome 1"/>
</dbReference>
<keyword evidence="2" id="KW-1185">Reference proteome</keyword>
<name>A0A8R7NYL9_TRIUA</name>
<evidence type="ECO:0000313" key="2">
    <source>
        <dbReference type="Proteomes" id="UP000015106"/>
    </source>
</evidence>
<sequence>MSTAAMVQVGDVLDPTVRNHLEQDTLKWIFVGGMGGVGKTICSSIISICVCQSMSVISSNPVLHPQGHLPAVLHQVLHPRQGLLQPLRQGEGSRENDRLKE</sequence>